<dbReference type="Gene3D" id="3.30.420.40">
    <property type="match status" value="2"/>
</dbReference>
<comment type="similarity">
    <text evidence="1">Belongs to the NodU/CmcH family.</text>
</comment>
<dbReference type="HOGENOM" id="CLU_014411_2_0_2"/>
<dbReference type="InterPro" id="IPR031730">
    <property type="entry name" value="Carbam_trans_C"/>
</dbReference>
<evidence type="ECO:0000259" key="3">
    <source>
        <dbReference type="Pfam" id="PF16861"/>
    </source>
</evidence>
<dbReference type="InterPro" id="IPR051338">
    <property type="entry name" value="NodU/CmcH_Carbamoyltrnsfr"/>
</dbReference>
<dbReference type="OrthoDB" id="42122at2157"/>
<sequence length="525" mass="59586">MILGLTDGHNSSACLIDNTNNLKYAVGEERFTRKKNQRGAPINSINYIINSINNNTENTDTDKKPEIITVGGMFRKGKRLKELKEIQNKLNIPMLYFNHHLCHASLYKLSNFKNKECLIITMDGGGDGFSSTVSIGSNKGIEPIAQSDLIDSMGDFYASITEVLGFKPMEDEGKVMSLSTYDTNLNIDLNNLKIIEYNKKIKTINNYLGVVGFEATKALKKIFNLENININEFNGKILISKYAQKTLESEVLKLINEFSNETGIKNIVFSGGVAQNVQLNKKIMENYNLFVPPFMGDEGLSVGASLLFNKKFVDLKTTYLGYDIKNENIINIVEKIKLNENQYKIKYIEEKEIPETIGNLLISNKIICICRNKMEFGARALGNRSILALPKKENAKKINKMLNRDSFMPFAPTMLYDYVEEYFKNPHYNPFMTTLFDVKKEYINKIDGVVHNDDTTRAQTLKKEFNPTYYNIIDYVNGVVNVPFVLNTSFNLHGEPIVCNEQDALKSFKSVGDALLLGNYLFMKI</sequence>
<evidence type="ECO:0000259" key="2">
    <source>
        <dbReference type="Pfam" id="PF02543"/>
    </source>
</evidence>
<dbReference type="InterPro" id="IPR038152">
    <property type="entry name" value="Carbam_trans_C_sf"/>
</dbReference>
<dbReference type="InterPro" id="IPR003696">
    <property type="entry name" value="Carbtransf_dom"/>
</dbReference>
<organism evidence="4 5">
    <name type="scientific">Methanococcus aeolicus (strain ATCC BAA-1280 / DSM 17508 / OCM 812 / Nankai-3)</name>
    <dbReference type="NCBI Taxonomy" id="419665"/>
    <lineage>
        <taxon>Archaea</taxon>
        <taxon>Methanobacteriati</taxon>
        <taxon>Methanobacteriota</taxon>
        <taxon>Methanomada group</taxon>
        <taxon>Methanococci</taxon>
        <taxon>Methanococcales</taxon>
        <taxon>Methanococcaceae</taxon>
        <taxon>Methanococcus</taxon>
    </lineage>
</organism>
<protein>
    <submittedName>
        <fullName evidence="4">Carbamoyltransferase</fullName>
    </submittedName>
</protein>
<dbReference type="RefSeq" id="WP_011973761.1">
    <property type="nucleotide sequence ID" value="NC_009635.1"/>
</dbReference>
<reference evidence="4" key="1">
    <citation type="submission" date="2007-06" db="EMBL/GenBank/DDBJ databases">
        <title>Complete sequence of Methanococcus aeolicus Nankai-3.</title>
        <authorList>
            <consortium name="US DOE Joint Genome Institute"/>
            <person name="Copeland A."/>
            <person name="Lucas S."/>
            <person name="Lapidus A."/>
            <person name="Barry K."/>
            <person name="Glavina del Rio T."/>
            <person name="Dalin E."/>
            <person name="Tice H."/>
            <person name="Pitluck S."/>
            <person name="Chain P."/>
            <person name="Malfatti S."/>
            <person name="Shin M."/>
            <person name="Vergez L."/>
            <person name="Schmutz J."/>
            <person name="Larimer F."/>
            <person name="Land M."/>
            <person name="Hauser L."/>
            <person name="Kyrpides N."/>
            <person name="Lykidis A."/>
            <person name="Sieprawska-Lupa M."/>
            <person name="Whitman W.B."/>
            <person name="Richardson P."/>
        </authorList>
    </citation>
    <scope>NUCLEOTIDE SEQUENCE [LARGE SCALE GENOMIC DNA]</scope>
    <source>
        <strain evidence="4">Nankai-3</strain>
    </source>
</reference>
<dbReference type="AlphaFoldDB" id="A6UVV7"/>
<name>A6UVV7_META3</name>
<dbReference type="GeneID" id="5326405"/>
<dbReference type="eggNOG" id="arCOG01188">
    <property type="taxonomic scope" value="Archaea"/>
</dbReference>
<dbReference type="Pfam" id="PF02543">
    <property type="entry name" value="Carbam_trans_N"/>
    <property type="match status" value="1"/>
</dbReference>
<dbReference type="STRING" id="419665.Maeo_1051"/>
<evidence type="ECO:0000313" key="5">
    <source>
        <dbReference type="Proteomes" id="UP000001106"/>
    </source>
</evidence>
<dbReference type="Gene3D" id="3.90.870.20">
    <property type="entry name" value="Carbamoyltransferase, C-terminal domain"/>
    <property type="match status" value="1"/>
</dbReference>
<dbReference type="Pfam" id="PF16861">
    <property type="entry name" value="Carbam_trans_C"/>
    <property type="match status" value="1"/>
</dbReference>
<proteinExistence type="inferred from homology"/>
<evidence type="ECO:0000256" key="1">
    <source>
        <dbReference type="ARBA" id="ARBA00006129"/>
    </source>
</evidence>
<evidence type="ECO:0000313" key="4">
    <source>
        <dbReference type="EMBL" id="ABR56629.1"/>
    </source>
</evidence>
<dbReference type="Proteomes" id="UP000001106">
    <property type="component" value="Chromosome"/>
</dbReference>
<dbReference type="InterPro" id="IPR043129">
    <property type="entry name" value="ATPase_NBD"/>
</dbReference>
<dbReference type="GO" id="GO:0016740">
    <property type="term" value="F:transferase activity"/>
    <property type="evidence" value="ECO:0007669"/>
    <property type="project" value="UniProtKB-KW"/>
</dbReference>
<dbReference type="KEGG" id="mae:Maeo_1051"/>
<keyword evidence="5" id="KW-1185">Reference proteome</keyword>
<accession>A6UVV7</accession>
<feature type="domain" description="Carbamoyltransferase" evidence="2">
    <location>
        <begin position="78"/>
        <end position="305"/>
    </location>
</feature>
<dbReference type="EMBL" id="CP000743">
    <property type="protein sequence ID" value="ABR56629.1"/>
    <property type="molecule type" value="Genomic_DNA"/>
</dbReference>
<dbReference type="PANTHER" id="PTHR34847">
    <property type="entry name" value="NODULATION PROTEIN U"/>
    <property type="match status" value="1"/>
</dbReference>
<feature type="domain" description="Carbamoyltransferase C-terminal" evidence="3">
    <location>
        <begin position="360"/>
        <end position="524"/>
    </location>
</feature>
<dbReference type="PANTHER" id="PTHR34847:SF1">
    <property type="entry name" value="NODULATION PROTEIN U"/>
    <property type="match status" value="1"/>
</dbReference>
<dbReference type="CDD" id="cd24100">
    <property type="entry name" value="ASKHA_NBD_MJ1051-like_N"/>
    <property type="match status" value="1"/>
</dbReference>
<gene>
    <name evidence="4" type="ordered locus">Maeo_1051</name>
</gene>
<dbReference type="SUPFAM" id="SSF53067">
    <property type="entry name" value="Actin-like ATPase domain"/>
    <property type="match status" value="1"/>
</dbReference>